<gene>
    <name evidence="10" type="ORF">ATL39_1071</name>
</gene>
<dbReference type="GO" id="GO:0044781">
    <property type="term" value="P:bacterial-type flagellum organization"/>
    <property type="evidence" value="ECO:0007669"/>
    <property type="project" value="UniProtKB-KW"/>
</dbReference>
<organism evidence="10 11">
    <name type="scientific">Sinobaca qinghaiensis</name>
    <dbReference type="NCBI Taxonomy" id="342944"/>
    <lineage>
        <taxon>Bacteria</taxon>
        <taxon>Bacillati</taxon>
        <taxon>Bacillota</taxon>
        <taxon>Bacilli</taxon>
        <taxon>Bacillales</taxon>
        <taxon>Sporolactobacillaceae</taxon>
        <taxon>Sinobaca</taxon>
    </lineage>
</organism>
<keyword evidence="8" id="KW-0175">Coiled coil</keyword>
<keyword evidence="5" id="KW-0653">Protein transport</keyword>
<keyword evidence="10" id="KW-0969">Cilium</keyword>
<evidence type="ECO:0000256" key="5">
    <source>
        <dbReference type="ARBA" id="ARBA00022927"/>
    </source>
</evidence>
<feature type="coiled-coil region" evidence="8">
    <location>
        <begin position="45"/>
        <end position="79"/>
    </location>
</feature>
<comment type="caution">
    <text evidence="10">The sequence shown here is derived from an EMBL/GenBank/DDBJ whole genome shotgun (WGS) entry which is preliminary data.</text>
</comment>
<proteinExistence type="inferred from homology"/>
<dbReference type="InterPro" id="IPR022524">
    <property type="entry name" value="FliH_Bacilli"/>
</dbReference>
<keyword evidence="10" id="KW-0282">Flagellum</keyword>
<dbReference type="InterPro" id="IPR018035">
    <property type="entry name" value="Flagellar_FliH/T3SS_HrpE"/>
</dbReference>
<protein>
    <recommendedName>
        <fullName evidence="7">Flagellar assembly protein FliH</fullName>
    </recommendedName>
</protein>
<evidence type="ECO:0000313" key="10">
    <source>
        <dbReference type="EMBL" id="RKD75372.1"/>
    </source>
</evidence>
<name>A0A419V5V6_9BACL</name>
<evidence type="ECO:0000256" key="4">
    <source>
        <dbReference type="ARBA" id="ARBA00022795"/>
    </source>
</evidence>
<dbReference type="NCBIfam" id="TIGR03825">
    <property type="entry name" value="FliH_bacil"/>
    <property type="match status" value="1"/>
</dbReference>
<evidence type="ECO:0000259" key="9">
    <source>
        <dbReference type="Pfam" id="PF02108"/>
    </source>
</evidence>
<evidence type="ECO:0000256" key="8">
    <source>
        <dbReference type="SAM" id="Coils"/>
    </source>
</evidence>
<dbReference type="RefSeq" id="WP_170146843.1">
    <property type="nucleotide sequence ID" value="NZ_RAPK01000007.1"/>
</dbReference>
<dbReference type="EMBL" id="RAPK01000007">
    <property type="protein sequence ID" value="RKD75372.1"/>
    <property type="molecule type" value="Genomic_DNA"/>
</dbReference>
<evidence type="ECO:0000256" key="2">
    <source>
        <dbReference type="ARBA" id="ARBA00006602"/>
    </source>
</evidence>
<evidence type="ECO:0000313" key="11">
    <source>
        <dbReference type="Proteomes" id="UP000285120"/>
    </source>
</evidence>
<dbReference type="PANTHER" id="PTHR34982">
    <property type="entry name" value="YOP PROTEINS TRANSLOCATION PROTEIN L"/>
    <property type="match status" value="1"/>
</dbReference>
<comment type="function">
    <text evidence="1">Needed for flagellar regrowth and assembly.</text>
</comment>
<evidence type="ECO:0000256" key="7">
    <source>
        <dbReference type="NCBIfam" id="TIGR03825"/>
    </source>
</evidence>
<dbReference type="Proteomes" id="UP000285120">
    <property type="component" value="Unassembled WGS sequence"/>
</dbReference>
<keyword evidence="4" id="KW-1005">Bacterial flagellum biogenesis</keyword>
<dbReference type="Pfam" id="PF02108">
    <property type="entry name" value="FliH"/>
    <property type="match status" value="1"/>
</dbReference>
<evidence type="ECO:0000256" key="6">
    <source>
        <dbReference type="ARBA" id="ARBA00023225"/>
    </source>
</evidence>
<keyword evidence="11" id="KW-1185">Reference proteome</keyword>
<dbReference type="GO" id="GO:0005829">
    <property type="term" value="C:cytosol"/>
    <property type="evidence" value="ECO:0007669"/>
    <property type="project" value="TreeGrafter"/>
</dbReference>
<evidence type="ECO:0000256" key="3">
    <source>
        <dbReference type="ARBA" id="ARBA00022448"/>
    </source>
</evidence>
<feature type="domain" description="Flagellar assembly protein FliH/Type III secretion system HrpE" evidence="9">
    <location>
        <begin position="113"/>
        <end position="241"/>
    </location>
</feature>
<reference evidence="10 11" key="1">
    <citation type="submission" date="2018-09" db="EMBL/GenBank/DDBJ databases">
        <title>Genomic Encyclopedia of Archaeal and Bacterial Type Strains, Phase II (KMG-II): from individual species to whole genera.</title>
        <authorList>
            <person name="Goeker M."/>
        </authorList>
    </citation>
    <scope>NUCLEOTIDE SEQUENCE [LARGE SCALE GENOMIC DNA]</scope>
    <source>
        <strain evidence="10 11">DSM 17008</strain>
    </source>
</reference>
<dbReference type="GO" id="GO:0015031">
    <property type="term" value="P:protein transport"/>
    <property type="evidence" value="ECO:0007669"/>
    <property type="project" value="UniProtKB-KW"/>
</dbReference>
<dbReference type="InterPro" id="IPR051472">
    <property type="entry name" value="T3SS_Stator/FliH"/>
</dbReference>
<dbReference type="PANTHER" id="PTHR34982:SF1">
    <property type="entry name" value="FLAGELLAR ASSEMBLY PROTEIN FLIH"/>
    <property type="match status" value="1"/>
</dbReference>
<keyword evidence="10" id="KW-0966">Cell projection</keyword>
<evidence type="ECO:0000256" key="1">
    <source>
        <dbReference type="ARBA" id="ARBA00003041"/>
    </source>
</evidence>
<dbReference type="AlphaFoldDB" id="A0A419V5V6"/>
<keyword evidence="6" id="KW-1006">Bacterial flagellum protein export</keyword>
<accession>A0A419V5V6</accession>
<comment type="similarity">
    <text evidence="2">Belongs to the FliH family.</text>
</comment>
<keyword evidence="3" id="KW-0813">Transport</keyword>
<sequence length="263" mass="29798">MSRVIKETHALYEASERSIAIHASFIPEKQTTQGSSVLPEIHRTRIRARQVEADARAKLEQAERELEQVRFQISREEEDSKAGIQQAYEDAKQAGAAEGFAEGYETGKKSWEEEIDKAGRVVQSSRVEKEAYLEASEGTILKLAMAVAERMLGKSVLQDETLWVDLVKQALIEVKEEKEITIYVAPDQYDITVDRKDEIEAVLYQNQQLWIVPSHQLEQNQCYIETPFGRVNASLDTQFAEIKQQLEKLLEEGAADESHSTAS</sequence>